<gene>
    <name evidence="2" type="ORF">DI569_09405</name>
</gene>
<feature type="chain" id="PRO_5016035728" description="Tetratricopeptide repeat protein" evidence="1">
    <location>
        <begin position="31"/>
        <end position="433"/>
    </location>
</feature>
<dbReference type="Proteomes" id="UP000248597">
    <property type="component" value="Unassembled WGS sequence"/>
</dbReference>
<keyword evidence="1" id="KW-0732">Signal</keyword>
<evidence type="ECO:0008006" key="4">
    <source>
        <dbReference type="Google" id="ProtNLM"/>
    </source>
</evidence>
<organism evidence="2 3">
    <name type="scientific">Sphingopyxis macrogoltabida</name>
    <name type="common">Sphingomonas macrogoltabidus</name>
    <dbReference type="NCBI Taxonomy" id="33050"/>
    <lineage>
        <taxon>Bacteria</taxon>
        <taxon>Pseudomonadati</taxon>
        <taxon>Pseudomonadota</taxon>
        <taxon>Alphaproteobacteria</taxon>
        <taxon>Sphingomonadales</taxon>
        <taxon>Sphingomonadaceae</taxon>
        <taxon>Sphingopyxis</taxon>
    </lineage>
</organism>
<name>A0A2W5L610_SPHMC</name>
<proteinExistence type="predicted"/>
<dbReference type="AlphaFoldDB" id="A0A2W5L610"/>
<reference evidence="2 3" key="1">
    <citation type="submission" date="2017-08" db="EMBL/GenBank/DDBJ databases">
        <title>Infants hospitalized years apart are colonized by the same room-sourced microbial strains.</title>
        <authorList>
            <person name="Brooks B."/>
            <person name="Olm M.R."/>
            <person name="Firek B.A."/>
            <person name="Baker R."/>
            <person name="Thomas B.C."/>
            <person name="Morowitz M.J."/>
            <person name="Banfield J.F."/>
        </authorList>
    </citation>
    <scope>NUCLEOTIDE SEQUENCE [LARGE SCALE GENOMIC DNA]</scope>
    <source>
        <strain evidence="2">S2_005_003_R2_47</strain>
    </source>
</reference>
<evidence type="ECO:0000256" key="1">
    <source>
        <dbReference type="SAM" id="SignalP"/>
    </source>
</evidence>
<evidence type="ECO:0000313" key="2">
    <source>
        <dbReference type="EMBL" id="PZQ22105.1"/>
    </source>
</evidence>
<dbReference type="InterPro" id="IPR011990">
    <property type="entry name" value="TPR-like_helical_dom_sf"/>
</dbReference>
<dbReference type="SUPFAM" id="SSF48452">
    <property type="entry name" value="TPR-like"/>
    <property type="match status" value="1"/>
</dbReference>
<dbReference type="EMBL" id="QFPJ01000018">
    <property type="protein sequence ID" value="PZQ22105.1"/>
    <property type="molecule type" value="Genomic_DNA"/>
</dbReference>
<protein>
    <recommendedName>
        <fullName evidence="4">Tetratricopeptide repeat protein</fullName>
    </recommendedName>
</protein>
<dbReference type="Gene3D" id="1.25.40.10">
    <property type="entry name" value="Tetratricopeptide repeat domain"/>
    <property type="match status" value="1"/>
</dbReference>
<accession>A0A2W5L610</accession>
<evidence type="ECO:0000313" key="3">
    <source>
        <dbReference type="Proteomes" id="UP000248597"/>
    </source>
</evidence>
<comment type="caution">
    <text evidence="2">The sequence shown here is derived from an EMBL/GenBank/DDBJ whole genome shotgun (WGS) entry which is preliminary data.</text>
</comment>
<sequence length="433" mass="45360">MSNRFRSMPLMALSAVLGGALVTVAVPAVAKEKPKKEEARKGTTIAASKGFGPSVKKMMDAANAKDAAALQTALTEGQGSASTNEDRYWLAFYQLQLGLLKSDKALQGQGLDAMIDSGITPPESVATYNFFSGNFAYGDKNYTKAIQRLEAAKAAGSTEANLPLLLADSYLSAGQIDQGVATAKAAIEASRAAGQRPSEELYVRPARALQAANRTDEMLDFLALRLKDYGTPQAWRQTLYIALQQSGSDKDISLDTLRLMRATNSMTERPEYLEYASLATEAALPGEAVGVIKAGKAKKVIPDGDAAMNEMLKAQTERIGDEESTLTAYAARPATLSNPKVAGATGDAMVSYGRYADAVPLYKAAVAAGGDKELWTYRMGVAQALAGDAAGAKASLGQVTGKRKRLASLWLVKIDGATAAPATATAAAAPAGS</sequence>
<feature type="signal peptide" evidence="1">
    <location>
        <begin position="1"/>
        <end position="30"/>
    </location>
</feature>